<dbReference type="EMBL" id="MU005782">
    <property type="protein sequence ID" value="KAF2704563.1"/>
    <property type="molecule type" value="Genomic_DNA"/>
</dbReference>
<feature type="region of interest" description="Disordered" evidence="1">
    <location>
        <begin position="184"/>
        <end position="349"/>
    </location>
</feature>
<gene>
    <name evidence="2" type="ORF">K504DRAFT_485143</name>
</gene>
<feature type="compositionally biased region" description="Basic and acidic residues" evidence="1">
    <location>
        <begin position="189"/>
        <end position="201"/>
    </location>
</feature>
<proteinExistence type="predicted"/>
<dbReference type="PANTHER" id="PTHR38703:SF1">
    <property type="entry name" value="ALLERGEN"/>
    <property type="match status" value="1"/>
</dbReference>
<feature type="compositionally biased region" description="Gly residues" evidence="1">
    <location>
        <begin position="234"/>
        <end position="247"/>
    </location>
</feature>
<feature type="compositionally biased region" description="Polar residues" evidence="1">
    <location>
        <begin position="317"/>
        <end position="328"/>
    </location>
</feature>
<name>A0A6G1JW54_9PLEO</name>
<evidence type="ECO:0000313" key="2">
    <source>
        <dbReference type="EMBL" id="KAF2704563.1"/>
    </source>
</evidence>
<accession>A0A6G1JW54</accession>
<keyword evidence="3" id="KW-1185">Reference proteome</keyword>
<dbReference type="OrthoDB" id="2118965at2759"/>
<dbReference type="PANTHER" id="PTHR38703">
    <property type="entry name" value="CHROMOSOME 8, WHOLE GENOME SHOTGUN SEQUENCE"/>
    <property type="match status" value="1"/>
</dbReference>
<evidence type="ECO:0000313" key="3">
    <source>
        <dbReference type="Proteomes" id="UP000799428"/>
    </source>
</evidence>
<dbReference type="Proteomes" id="UP000799428">
    <property type="component" value="Unassembled WGS sequence"/>
</dbReference>
<organism evidence="2 3">
    <name type="scientific">Pleomassaria siparia CBS 279.74</name>
    <dbReference type="NCBI Taxonomy" id="1314801"/>
    <lineage>
        <taxon>Eukaryota</taxon>
        <taxon>Fungi</taxon>
        <taxon>Dikarya</taxon>
        <taxon>Ascomycota</taxon>
        <taxon>Pezizomycotina</taxon>
        <taxon>Dothideomycetes</taxon>
        <taxon>Pleosporomycetidae</taxon>
        <taxon>Pleosporales</taxon>
        <taxon>Pleomassariaceae</taxon>
        <taxon>Pleomassaria</taxon>
    </lineage>
</organism>
<protein>
    <recommendedName>
        <fullName evidence="4">Allergen</fullName>
    </recommendedName>
</protein>
<reference evidence="2" key="1">
    <citation type="journal article" date="2020" name="Stud. Mycol.">
        <title>101 Dothideomycetes genomes: a test case for predicting lifestyles and emergence of pathogens.</title>
        <authorList>
            <person name="Haridas S."/>
            <person name="Albert R."/>
            <person name="Binder M."/>
            <person name="Bloem J."/>
            <person name="Labutti K."/>
            <person name="Salamov A."/>
            <person name="Andreopoulos B."/>
            <person name="Baker S."/>
            <person name="Barry K."/>
            <person name="Bills G."/>
            <person name="Bluhm B."/>
            <person name="Cannon C."/>
            <person name="Castanera R."/>
            <person name="Culley D."/>
            <person name="Daum C."/>
            <person name="Ezra D."/>
            <person name="Gonzalez J."/>
            <person name="Henrissat B."/>
            <person name="Kuo A."/>
            <person name="Liang C."/>
            <person name="Lipzen A."/>
            <person name="Lutzoni F."/>
            <person name="Magnuson J."/>
            <person name="Mondo S."/>
            <person name="Nolan M."/>
            <person name="Ohm R."/>
            <person name="Pangilinan J."/>
            <person name="Park H.-J."/>
            <person name="Ramirez L."/>
            <person name="Alfaro M."/>
            <person name="Sun H."/>
            <person name="Tritt A."/>
            <person name="Yoshinaga Y."/>
            <person name="Zwiers L.-H."/>
            <person name="Turgeon B."/>
            <person name="Goodwin S."/>
            <person name="Spatafora J."/>
            <person name="Crous P."/>
            <person name="Grigoriev I."/>
        </authorList>
    </citation>
    <scope>NUCLEOTIDE SEQUENCE</scope>
    <source>
        <strain evidence="2">CBS 279.74</strain>
    </source>
</reference>
<evidence type="ECO:0008006" key="4">
    <source>
        <dbReference type="Google" id="ProtNLM"/>
    </source>
</evidence>
<sequence length="349" mass="37509">MQSAKDSVNKFMAKAGHHDTTVHETVAPAVQHETVKPMLHENVTTATDREVHQDHYHHTVQPVKDREVLAEQHSHNMGDVEHREFDHRDHDRTKQKLAQVNSGFRDERQVHDTKHTQSAAPAVGGEHVHHHIHETIQPIVHKETIQPNVVHTTVPIHEVHHNAASHHDTTELPALSMNEFKKKGGALGGREEKYDGFEGEPKNIGGALGAGHTAGHSSHTHGTHEHGSHHAGATGAGLTGAGVGTAGNHGHADRTGQTGAAGTIAREAEQHRHGGVQGQGQGLRTDDEKYGNVSGQHHGTDGAIGSNGARGSHTDATDSQPTNASKPSMMQKLNPFADSDKDGKKGFMD</sequence>
<feature type="compositionally biased region" description="Basic and acidic residues" evidence="1">
    <location>
        <begin position="338"/>
        <end position="349"/>
    </location>
</feature>
<dbReference type="AlphaFoldDB" id="A0A6G1JW54"/>
<evidence type="ECO:0000256" key="1">
    <source>
        <dbReference type="SAM" id="MobiDB-lite"/>
    </source>
</evidence>